<evidence type="ECO:0000259" key="1">
    <source>
        <dbReference type="Pfam" id="PF13460"/>
    </source>
</evidence>
<feature type="domain" description="NAD(P)-binding" evidence="1">
    <location>
        <begin position="7"/>
        <end position="95"/>
    </location>
</feature>
<dbReference type="EMBL" id="GL945435">
    <property type="protein sequence ID" value="EGO24116.1"/>
    <property type="molecule type" value="Genomic_DNA"/>
</dbReference>
<gene>
    <name evidence="2" type="ORF">SERLADRAFT_470879</name>
</gene>
<dbReference type="InterPro" id="IPR036291">
    <property type="entry name" value="NAD(P)-bd_dom_sf"/>
</dbReference>
<dbReference type="GO" id="GO:0005737">
    <property type="term" value="C:cytoplasm"/>
    <property type="evidence" value="ECO:0007669"/>
    <property type="project" value="TreeGrafter"/>
</dbReference>
<dbReference type="RefSeq" id="XP_007319878.1">
    <property type="nucleotide sequence ID" value="XM_007319816.1"/>
</dbReference>
<dbReference type="AlphaFoldDB" id="F8P049"/>
<organism>
    <name type="scientific">Serpula lacrymans var. lacrymans (strain S7.9)</name>
    <name type="common">Dry rot fungus</name>
    <dbReference type="NCBI Taxonomy" id="578457"/>
    <lineage>
        <taxon>Eukaryota</taxon>
        <taxon>Fungi</taxon>
        <taxon>Dikarya</taxon>
        <taxon>Basidiomycota</taxon>
        <taxon>Agaricomycotina</taxon>
        <taxon>Agaricomycetes</taxon>
        <taxon>Agaricomycetidae</taxon>
        <taxon>Boletales</taxon>
        <taxon>Coniophorineae</taxon>
        <taxon>Serpulaceae</taxon>
        <taxon>Serpula</taxon>
    </lineage>
</organism>
<dbReference type="Proteomes" id="UP000008064">
    <property type="component" value="Unassembled WGS sequence"/>
</dbReference>
<evidence type="ECO:0000313" key="2">
    <source>
        <dbReference type="EMBL" id="EGO24116.1"/>
    </source>
</evidence>
<proteinExistence type="predicted"/>
<dbReference type="PANTHER" id="PTHR48079:SF3">
    <property type="entry name" value="NAD-DEPENDENT EPIMERASE_DEHYDRATASE DOMAIN-CONTAINING PROTEIN"/>
    <property type="match status" value="1"/>
</dbReference>
<sequence length="299" mass="32368">MKVLVFGASGFIGFPVCQALSRGGHVVYGVTRSESNVKKLAVEEIIPIVGEYTDSKPWVSLVPTLDVVISAVGGADIRNLDVSLLRAVSEAAQTTRPASAPKLTYIMTSGIWIHGDNRKDVVTDTTPIVNPPDLLTWRPEVEQQHVNDQVLNGIVIRPALLYGKSGSVLESLFKIASEGKVAWYGTPGGRYSLVHADDLADLYLRVSEKAQLLGGKIIDAANPQTESVDDFLDKLVDVSGAKGPYEYLKPSNVFEAAIATTVLLRPYLARALVGWEPRKPGLIDGLPVYYAAWLATQKN</sequence>
<dbReference type="Pfam" id="PF13460">
    <property type="entry name" value="NAD_binding_10"/>
    <property type="match status" value="1"/>
</dbReference>
<dbReference type="GO" id="GO:0004029">
    <property type="term" value="F:aldehyde dehydrogenase (NAD+) activity"/>
    <property type="evidence" value="ECO:0007669"/>
    <property type="project" value="TreeGrafter"/>
</dbReference>
<reference evidence="2" key="1">
    <citation type="submission" date="2011-04" db="EMBL/GenBank/DDBJ databases">
        <title>Evolution of plant cell wall degrading machinery underlies the functional diversity of forest fungi.</title>
        <authorList>
            <consortium name="US DOE Joint Genome Institute (JGI-PGF)"/>
            <person name="Eastwood D.C."/>
            <person name="Floudas D."/>
            <person name="Binder M."/>
            <person name="Majcherczyk A."/>
            <person name="Schneider P."/>
            <person name="Aerts A."/>
            <person name="Asiegbu F.O."/>
            <person name="Baker S.E."/>
            <person name="Barry K."/>
            <person name="Bendiksby M."/>
            <person name="Blumentritt M."/>
            <person name="Coutinho P.M."/>
            <person name="Cullen D."/>
            <person name="Cullen D."/>
            <person name="Gathman A."/>
            <person name="Goodell B."/>
            <person name="Henrissat B."/>
            <person name="Ihrmark K."/>
            <person name="Kauserud H."/>
            <person name="Kohler A."/>
            <person name="LaButti K."/>
            <person name="Lapidus A."/>
            <person name="Lavin J.L."/>
            <person name="Lee Y.-H."/>
            <person name="Lindquist E."/>
            <person name="Lilly W."/>
            <person name="Lucas S."/>
            <person name="Morin E."/>
            <person name="Murat C."/>
            <person name="Oguiza J.A."/>
            <person name="Park J."/>
            <person name="Pisabarro A.G."/>
            <person name="Riley R."/>
            <person name="Rosling A."/>
            <person name="Salamov A."/>
            <person name="Schmidt O."/>
            <person name="Schmutz J."/>
            <person name="Skrede I."/>
            <person name="Stenlid J."/>
            <person name="Wiebenga A."/>
            <person name="Xie X."/>
            <person name="Kues U."/>
            <person name="Hibbett D.S."/>
            <person name="Hoffmeister D."/>
            <person name="Hogberg N."/>
            <person name="Martin F."/>
            <person name="Grigoriev I.V."/>
            <person name="Watkinson S.C."/>
        </authorList>
    </citation>
    <scope>NUCLEOTIDE SEQUENCE</scope>
    <source>
        <strain evidence="2">S7.9</strain>
    </source>
</reference>
<name>F8P049_SERL9</name>
<dbReference type="InterPro" id="IPR016040">
    <property type="entry name" value="NAD(P)-bd_dom"/>
</dbReference>
<dbReference type="InterPro" id="IPR051783">
    <property type="entry name" value="NAD(P)-dependent_oxidoreduct"/>
</dbReference>
<dbReference type="Gene3D" id="3.40.50.720">
    <property type="entry name" value="NAD(P)-binding Rossmann-like Domain"/>
    <property type="match status" value="1"/>
</dbReference>
<dbReference type="SUPFAM" id="SSF51735">
    <property type="entry name" value="NAD(P)-binding Rossmann-fold domains"/>
    <property type="match status" value="1"/>
</dbReference>
<dbReference type="GeneID" id="18819835"/>
<dbReference type="KEGG" id="sla:SERLADRAFT_470879"/>
<dbReference type="PANTHER" id="PTHR48079">
    <property type="entry name" value="PROTEIN YEEZ"/>
    <property type="match status" value="1"/>
</dbReference>
<dbReference type="HOGENOM" id="CLU_007383_12_3_1"/>
<protein>
    <recommendedName>
        <fullName evidence="1">NAD(P)-binding domain-containing protein</fullName>
    </recommendedName>
</protein>
<dbReference type="OrthoDB" id="10000533at2759"/>
<accession>F8P049</accession>